<gene>
    <name evidence="1" type="ORF">SDC9_71217</name>
</gene>
<evidence type="ECO:0008006" key="2">
    <source>
        <dbReference type="Google" id="ProtNLM"/>
    </source>
</evidence>
<dbReference type="InterPro" id="IPR026265">
    <property type="entry name" value="LptC"/>
</dbReference>
<dbReference type="AlphaFoldDB" id="A0A644Y803"/>
<dbReference type="Gene3D" id="2.60.450.10">
    <property type="entry name" value="Lipopolysaccharide (LPS) transport protein A like domain"/>
    <property type="match status" value="1"/>
</dbReference>
<dbReference type="InterPro" id="IPR010664">
    <property type="entry name" value="LipoPS_assembly_LptC-rel"/>
</dbReference>
<dbReference type="NCBIfam" id="TIGR04409">
    <property type="entry name" value="LptC_YrbK"/>
    <property type="match status" value="1"/>
</dbReference>
<name>A0A644Y803_9ZZZZ</name>
<accession>A0A644Y803</accession>
<organism evidence="1">
    <name type="scientific">bioreactor metagenome</name>
    <dbReference type="NCBI Taxonomy" id="1076179"/>
    <lineage>
        <taxon>unclassified sequences</taxon>
        <taxon>metagenomes</taxon>
        <taxon>ecological metagenomes</taxon>
    </lineage>
</organism>
<dbReference type="GO" id="GO:0005886">
    <property type="term" value="C:plasma membrane"/>
    <property type="evidence" value="ECO:0007669"/>
    <property type="project" value="InterPro"/>
</dbReference>
<proteinExistence type="predicted"/>
<evidence type="ECO:0000313" key="1">
    <source>
        <dbReference type="EMBL" id="MPM24732.1"/>
    </source>
</evidence>
<sequence>MVTMLFSCGNSINSIQEVAVKDTFPVEQARDITMYYSDSGHIEACMTAPVMKRYENDDQKGILKLPEGLKVIFYDSLGNEETVLTAKYGERFDELQRIVVKYDVVVITSDSEKMYTDHLIWDERENRVYSDVFVKIITPDKIIWGDGFESDESFDQYQILRPKGEIQINDDKNISE</sequence>
<dbReference type="Pfam" id="PF06835">
    <property type="entry name" value="LptC"/>
    <property type="match status" value="1"/>
</dbReference>
<dbReference type="GO" id="GO:0015221">
    <property type="term" value="F:lipopolysaccharide transmembrane transporter activity"/>
    <property type="evidence" value="ECO:0007669"/>
    <property type="project" value="InterPro"/>
</dbReference>
<reference evidence="1" key="1">
    <citation type="submission" date="2019-08" db="EMBL/GenBank/DDBJ databases">
        <authorList>
            <person name="Kucharzyk K."/>
            <person name="Murdoch R.W."/>
            <person name="Higgins S."/>
            <person name="Loffler F."/>
        </authorList>
    </citation>
    <scope>NUCLEOTIDE SEQUENCE</scope>
</reference>
<protein>
    <recommendedName>
        <fullName evidence="2">Lipopolysaccharide export system protein LptC</fullName>
    </recommendedName>
</protein>
<comment type="caution">
    <text evidence="1">The sequence shown here is derived from an EMBL/GenBank/DDBJ whole genome shotgun (WGS) entry which is preliminary data.</text>
</comment>
<dbReference type="EMBL" id="VSSQ01004330">
    <property type="protein sequence ID" value="MPM24732.1"/>
    <property type="molecule type" value="Genomic_DNA"/>
</dbReference>